<evidence type="ECO:0000313" key="3">
    <source>
        <dbReference type="EMBL" id="OCL05631.1"/>
    </source>
</evidence>
<keyword evidence="2" id="KW-0472">Membrane</keyword>
<proteinExistence type="predicted"/>
<name>A0A8E2EVM8_9PEZI</name>
<dbReference type="AlphaFoldDB" id="A0A8E2EVM8"/>
<evidence type="ECO:0000256" key="2">
    <source>
        <dbReference type="SAM" id="Phobius"/>
    </source>
</evidence>
<gene>
    <name evidence="3" type="ORF">AOQ84DRAFT_390758</name>
</gene>
<keyword evidence="2" id="KW-1133">Transmembrane helix</keyword>
<dbReference type="PANTHER" id="PTHR35043:SF9">
    <property type="match status" value="1"/>
</dbReference>
<protein>
    <submittedName>
        <fullName evidence="3">Uncharacterized protein</fullName>
    </submittedName>
</protein>
<dbReference type="PANTHER" id="PTHR35043">
    <property type="entry name" value="TRANSCRIPTION FACTOR DOMAIN-CONTAINING PROTEIN"/>
    <property type="match status" value="1"/>
</dbReference>
<evidence type="ECO:0000256" key="1">
    <source>
        <dbReference type="SAM" id="MobiDB-lite"/>
    </source>
</evidence>
<reference evidence="3 4" key="1">
    <citation type="journal article" date="2016" name="Nat. Commun.">
        <title>Ectomycorrhizal ecology is imprinted in the genome of the dominant symbiotic fungus Cenococcum geophilum.</title>
        <authorList>
            <consortium name="DOE Joint Genome Institute"/>
            <person name="Peter M."/>
            <person name="Kohler A."/>
            <person name="Ohm R.A."/>
            <person name="Kuo A."/>
            <person name="Krutzmann J."/>
            <person name="Morin E."/>
            <person name="Arend M."/>
            <person name="Barry K.W."/>
            <person name="Binder M."/>
            <person name="Choi C."/>
            <person name="Clum A."/>
            <person name="Copeland A."/>
            <person name="Grisel N."/>
            <person name="Haridas S."/>
            <person name="Kipfer T."/>
            <person name="LaButti K."/>
            <person name="Lindquist E."/>
            <person name="Lipzen A."/>
            <person name="Maire R."/>
            <person name="Meier B."/>
            <person name="Mihaltcheva S."/>
            <person name="Molinier V."/>
            <person name="Murat C."/>
            <person name="Poggeler S."/>
            <person name="Quandt C.A."/>
            <person name="Sperisen C."/>
            <person name="Tritt A."/>
            <person name="Tisserant E."/>
            <person name="Crous P.W."/>
            <person name="Henrissat B."/>
            <person name="Nehls U."/>
            <person name="Egli S."/>
            <person name="Spatafora J.W."/>
            <person name="Grigoriev I.V."/>
            <person name="Martin F.M."/>
        </authorList>
    </citation>
    <scope>NUCLEOTIDE SEQUENCE [LARGE SCALE GENOMIC DNA]</scope>
    <source>
        <strain evidence="3 4">CBS 207.34</strain>
    </source>
</reference>
<sequence length="222" mass="24920">MFAPFGNLSANHTLPWRPEPNHRGTFGLLSSCLVTMTLCVWTAAHLNIPAHRKASQQTWRKVRWLIMGIFALEMVAWTAFHQRSEGSKICQSINDTFGLSPPPSSFQNWVIWVRQLFRNRATENKKAREDSLSAEPPSTSGPPKRHVWTMAHGHYAVMGGYAVDTARVPQNIFPGNRTRLTLTVAGLRVLTEKKPDHLPDLSKEEITDKSKANGLAKIIVCI</sequence>
<keyword evidence="4" id="KW-1185">Reference proteome</keyword>
<dbReference type="EMBL" id="KV750247">
    <property type="protein sequence ID" value="OCL05631.1"/>
    <property type="molecule type" value="Genomic_DNA"/>
</dbReference>
<feature type="transmembrane region" description="Helical" evidence="2">
    <location>
        <begin position="26"/>
        <end position="50"/>
    </location>
</feature>
<organism evidence="3 4">
    <name type="scientific">Glonium stellatum</name>
    <dbReference type="NCBI Taxonomy" id="574774"/>
    <lineage>
        <taxon>Eukaryota</taxon>
        <taxon>Fungi</taxon>
        <taxon>Dikarya</taxon>
        <taxon>Ascomycota</taxon>
        <taxon>Pezizomycotina</taxon>
        <taxon>Dothideomycetes</taxon>
        <taxon>Pleosporomycetidae</taxon>
        <taxon>Gloniales</taxon>
        <taxon>Gloniaceae</taxon>
        <taxon>Glonium</taxon>
    </lineage>
</organism>
<keyword evidence="2" id="KW-0812">Transmembrane</keyword>
<feature type="transmembrane region" description="Helical" evidence="2">
    <location>
        <begin position="62"/>
        <end position="80"/>
    </location>
</feature>
<accession>A0A8E2EVM8</accession>
<evidence type="ECO:0000313" key="4">
    <source>
        <dbReference type="Proteomes" id="UP000250140"/>
    </source>
</evidence>
<dbReference type="OrthoDB" id="9451547at2759"/>
<feature type="region of interest" description="Disordered" evidence="1">
    <location>
        <begin position="124"/>
        <end position="145"/>
    </location>
</feature>
<dbReference type="Proteomes" id="UP000250140">
    <property type="component" value="Unassembled WGS sequence"/>
</dbReference>